<feature type="region of interest" description="Disordered" evidence="1">
    <location>
        <begin position="2300"/>
        <end position="2549"/>
    </location>
</feature>
<dbReference type="RefSeq" id="XP_033238476.1">
    <property type="nucleotide sequence ID" value="XM_033382585.1"/>
</dbReference>
<dbReference type="PANTHER" id="PTHR46848">
    <property type="entry name" value="REGULATOR OF G-PROTEIN SIGNALING 3"/>
    <property type="match status" value="1"/>
</dbReference>
<dbReference type="Gene3D" id="1.20.900.10">
    <property type="entry name" value="Dbl homology (DH) domain"/>
    <property type="match status" value="1"/>
</dbReference>
<feature type="compositionally biased region" description="Basic residues" evidence="1">
    <location>
        <begin position="1"/>
        <end position="11"/>
    </location>
</feature>
<feature type="region of interest" description="Disordered" evidence="1">
    <location>
        <begin position="1555"/>
        <end position="1604"/>
    </location>
</feature>
<feature type="compositionally biased region" description="Low complexity" evidence="1">
    <location>
        <begin position="2344"/>
        <end position="2386"/>
    </location>
</feature>
<feature type="domain" description="C2" evidence="2">
    <location>
        <begin position="297"/>
        <end position="436"/>
    </location>
</feature>
<feature type="region of interest" description="Disordered" evidence="1">
    <location>
        <begin position="1"/>
        <end position="33"/>
    </location>
</feature>
<feature type="region of interest" description="Disordered" evidence="1">
    <location>
        <begin position="2821"/>
        <end position="2905"/>
    </location>
</feature>
<dbReference type="Gene3D" id="2.30.29.30">
    <property type="entry name" value="Pleckstrin-homology domain (PH domain)/Phosphotyrosine-binding domain (PTB)"/>
    <property type="match status" value="1"/>
</dbReference>
<feature type="compositionally biased region" description="Low complexity" evidence="1">
    <location>
        <begin position="216"/>
        <end position="228"/>
    </location>
</feature>
<feature type="compositionally biased region" description="Polar residues" evidence="1">
    <location>
        <begin position="2695"/>
        <end position="2705"/>
    </location>
</feature>
<dbReference type="PROSITE" id="PS50010">
    <property type="entry name" value="DH_2"/>
    <property type="match status" value="1"/>
</dbReference>
<feature type="compositionally biased region" description="Gly residues" evidence="1">
    <location>
        <begin position="2681"/>
        <end position="2692"/>
    </location>
</feature>
<proteinExistence type="predicted"/>
<dbReference type="InParanoid" id="A0A6I8W544"/>
<name>A0A6I8W544_DROPS</name>
<dbReference type="PROSITE" id="PS50106">
    <property type="entry name" value="PDZ"/>
    <property type="match status" value="1"/>
</dbReference>
<feature type="region of interest" description="Disordered" evidence="1">
    <location>
        <begin position="2049"/>
        <end position="2120"/>
    </location>
</feature>
<reference evidence="6" key="1">
    <citation type="submission" date="2025-08" db="UniProtKB">
        <authorList>
            <consortium name="RefSeq"/>
        </authorList>
    </citation>
    <scope>IDENTIFICATION</scope>
    <source>
        <strain evidence="6">MV-25-SWS-2005</strain>
        <tissue evidence="6">Whole body</tissue>
    </source>
</reference>
<dbReference type="InterPro" id="IPR035899">
    <property type="entry name" value="DBL_dom_sf"/>
</dbReference>
<feature type="compositionally biased region" description="Low complexity" evidence="1">
    <location>
        <begin position="451"/>
        <end position="477"/>
    </location>
</feature>
<feature type="compositionally biased region" description="Polar residues" evidence="1">
    <location>
        <begin position="2618"/>
        <end position="2632"/>
    </location>
</feature>
<feature type="compositionally biased region" description="Low complexity" evidence="1">
    <location>
        <begin position="2520"/>
        <end position="2533"/>
    </location>
</feature>
<feature type="region of interest" description="Disordered" evidence="1">
    <location>
        <begin position="2158"/>
        <end position="2220"/>
    </location>
</feature>
<feature type="compositionally biased region" description="Acidic residues" evidence="1">
    <location>
        <begin position="1903"/>
        <end position="1916"/>
    </location>
</feature>
<feature type="compositionally biased region" description="Polar residues" evidence="1">
    <location>
        <begin position="1293"/>
        <end position="1302"/>
    </location>
</feature>
<feature type="compositionally biased region" description="Acidic residues" evidence="1">
    <location>
        <begin position="1970"/>
        <end position="1983"/>
    </location>
</feature>
<protein>
    <submittedName>
        <fullName evidence="6">Uncharacterized protein PsGEF isoform X1</fullName>
    </submittedName>
</protein>
<dbReference type="GO" id="GO:0005634">
    <property type="term" value="C:nucleus"/>
    <property type="evidence" value="ECO:0007669"/>
    <property type="project" value="TreeGrafter"/>
</dbReference>
<feature type="region of interest" description="Disordered" evidence="1">
    <location>
        <begin position="1869"/>
        <end position="1943"/>
    </location>
</feature>
<feature type="compositionally biased region" description="Low complexity" evidence="1">
    <location>
        <begin position="1568"/>
        <end position="1582"/>
    </location>
</feature>
<feature type="compositionally biased region" description="Basic and acidic residues" evidence="1">
    <location>
        <begin position="20"/>
        <end position="33"/>
    </location>
</feature>
<dbReference type="InterPro" id="IPR000219">
    <property type="entry name" value="DH_dom"/>
</dbReference>
<dbReference type="FunFam" id="1.20.900.10:FF:000037">
    <property type="entry name" value="Protostome-specific GEF, isoform C"/>
    <property type="match status" value="1"/>
</dbReference>
<dbReference type="Gene3D" id="2.60.40.150">
    <property type="entry name" value="C2 domain"/>
    <property type="match status" value="1"/>
</dbReference>
<feature type="region of interest" description="Disordered" evidence="1">
    <location>
        <begin position="629"/>
        <end position="660"/>
    </location>
</feature>
<dbReference type="SUPFAM" id="SSF48065">
    <property type="entry name" value="DBL homology domain (DH-domain)"/>
    <property type="match status" value="1"/>
</dbReference>
<evidence type="ECO:0000259" key="4">
    <source>
        <dbReference type="PROSITE" id="PS50106"/>
    </source>
</evidence>
<evidence type="ECO:0000259" key="2">
    <source>
        <dbReference type="PROSITE" id="PS50004"/>
    </source>
</evidence>
<feature type="compositionally biased region" description="Polar residues" evidence="1">
    <location>
        <begin position="203"/>
        <end position="212"/>
    </location>
</feature>
<dbReference type="InterPro" id="IPR001478">
    <property type="entry name" value="PDZ"/>
</dbReference>
<evidence type="ECO:0000313" key="5">
    <source>
        <dbReference type="Proteomes" id="UP000001819"/>
    </source>
</evidence>
<feature type="region of interest" description="Disordered" evidence="1">
    <location>
        <begin position="583"/>
        <end position="605"/>
    </location>
</feature>
<feature type="compositionally biased region" description="Low complexity" evidence="1">
    <location>
        <begin position="2479"/>
        <end position="2495"/>
    </location>
</feature>
<dbReference type="SUPFAM" id="SSF50729">
    <property type="entry name" value="PH domain-like"/>
    <property type="match status" value="1"/>
</dbReference>
<feature type="compositionally biased region" description="Polar residues" evidence="1">
    <location>
        <begin position="2098"/>
        <end position="2116"/>
    </location>
</feature>
<feature type="region of interest" description="Disordered" evidence="1">
    <location>
        <begin position="178"/>
        <end position="298"/>
    </location>
</feature>
<feature type="compositionally biased region" description="Low complexity" evidence="1">
    <location>
        <begin position="2448"/>
        <end position="2457"/>
    </location>
</feature>
<dbReference type="SUPFAM" id="SSF49562">
    <property type="entry name" value="C2 domain (Calcium/lipid-binding domain, CaLB)"/>
    <property type="match status" value="1"/>
</dbReference>
<accession>A0A6I8W544</accession>
<dbReference type="SUPFAM" id="SSF50156">
    <property type="entry name" value="PDZ domain-like"/>
    <property type="match status" value="1"/>
</dbReference>
<feature type="region of interest" description="Disordered" evidence="1">
    <location>
        <begin position="1293"/>
        <end position="1332"/>
    </location>
</feature>
<dbReference type="KEGG" id="dpo:6902156"/>
<feature type="domain" description="DH" evidence="3">
    <location>
        <begin position="894"/>
        <end position="1083"/>
    </location>
</feature>
<feature type="compositionally biased region" description="Gly residues" evidence="1">
    <location>
        <begin position="596"/>
        <end position="605"/>
    </location>
</feature>
<feature type="compositionally biased region" description="Low complexity" evidence="1">
    <location>
        <begin position="1876"/>
        <end position="1892"/>
    </location>
</feature>
<evidence type="ECO:0000259" key="3">
    <source>
        <dbReference type="PROSITE" id="PS50010"/>
    </source>
</evidence>
<dbReference type="ExpressionAtlas" id="A0A6I8W544">
    <property type="expression patterns" value="baseline"/>
</dbReference>
<dbReference type="Gene3D" id="2.30.42.10">
    <property type="match status" value="1"/>
</dbReference>
<dbReference type="GO" id="GO:0005085">
    <property type="term" value="F:guanyl-nucleotide exchange factor activity"/>
    <property type="evidence" value="ECO:0007669"/>
    <property type="project" value="InterPro"/>
</dbReference>
<dbReference type="PANTHER" id="PTHR46848:SF1">
    <property type="entry name" value="REGULATOR OF G-PROTEIN SIGNALING 3"/>
    <property type="match status" value="1"/>
</dbReference>
<gene>
    <name evidence="6" type="primary">PsGEF</name>
</gene>
<feature type="compositionally biased region" description="Low complexity" evidence="1">
    <location>
        <begin position="261"/>
        <end position="291"/>
    </location>
</feature>
<feature type="compositionally biased region" description="Low complexity" evidence="1">
    <location>
        <begin position="2418"/>
        <end position="2438"/>
    </location>
</feature>
<feature type="compositionally biased region" description="Low complexity" evidence="1">
    <location>
        <begin position="2640"/>
        <end position="2660"/>
    </location>
</feature>
<feature type="compositionally biased region" description="Low complexity" evidence="1">
    <location>
        <begin position="498"/>
        <end position="508"/>
    </location>
</feature>
<dbReference type="InterPro" id="IPR035892">
    <property type="entry name" value="C2_domain_sf"/>
</dbReference>
<feature type="compositionally biased region" description="Polar residues" evidence="1">
    <location>
        <begin position="851"/>
        <end position="860"/>
    </location>
</feature>
<dbReference type="FunCoup" id="A0A6I8W544">
    <property type="interactions" value="13"/>
</dbReference>
<feature type="compositionally biased region" description="Low complexity" evidence="1">
    <location>
        <begin position="585"/>
        <end position="595"/>
    </location>
</feature>
<dbReference type="SMART" id="SM00228">
    <property type="entry name" value="PDZ"/>
    <property type="match status" value="1"/>
</dbReference>
<keyword evidence="5" id="KW-1185">Reference proteome</keyword>
<dbReference type="Pfam" id="PF00595">
    <property type="entry name" value="PDZ"/>
    <property type="match status" value="1"/>
</dbReference>
<dbReference type="Pfam" id="PF00168">
    <property type="entry name" value="C2"/>
    <property type="match status" value="1"/>
</dbReference>
<feature type="compositionally biased region" description="Basic residues" evidence="1">
    <location>
        <begin position="2885"/>
        <end position="2896"/>
    </location>
</feature>
<dbReference type="InterPro" id="IPR036034">
    <property type="entry name" value="PDZ_sf"/>
</dbReference>
<feature type="region of interest" description="Disordered" evidence="1">
    <location>
        <begin position="1616"/>
        <end position="1641"/>
    </location>
</feature>
<evidence type="ECO:0000313" key="6">
    <source>
        <dbReference type="RefSeq" id="XP_033238476.1"/>
    </source>
</evidence>
<dbReference type="SMART" id="SM00239">
    <property type="entry name" value="C2"/>
    <property type="match status" value="1"/>
</dbReference>
<feature type="compositionally biased region" description="Basic residues" evidence="1">
    <location>
        <begin position="188"/>
        <end position="202"/>
    </location>
</feature>
<feature type="region of interest" description="Disordered" evidence="1">
    <location>
        <begin position="833"/>
        <end position="860"/>
    </location>
</feature>
<dbReference type="InterPro" id="IPR011993">
    <property type="entry name" value="PH-like_dom_sf"/>
</dbReference>
<feature type="region of interest" description="Disordered" evidence="1">
    <location>
        <begin position="107"/>
        <end position="130"/>
    </location>
</feature>
<feature type="region of interest" description="Disordered" evidence="1">
    <location>
        <begin position="451"/>
        <end position="508"/>
    </location>
</feature>
<feature type="region of interest" description="Disordered" evidence="1">
    <location>
        <begin position="1955"/>
        <end position="1985"/>
    </location>
</feature>
<dbReference type="PROSITE" id="PS50004">
    <property type="entry name" value="C2"/>
    <property type="match status" value="1"/>
</dbReference>
<organism evidence="5 6">
    <name type="scientific">Drosophila pseudoobscura pseudoobscura</name>
    <name type="common">Fruit fly</name>
    <dbReference type="NCBI Taxonomy" id="46245"/>
    <lineage>
        <taxon>Eukaryota</taxon>
        <taxon>Metazoa</taxon>
        <taxon>Ecdysozoa</taxon>
        <taxon>Arthropoda</taxon>
        <taxon>Hexapoda</taxon>
        <taxon>Insecta</taxon>
        <taxon>Pterygota</taxon>
        <taxon>Neoptera</taxon>
        <taxon>Endopterygota</taxon>
        <taxon>Diptera</taxon>
        <taxon>Brachycera</taxon>
        <taxon>Muscomorpha</taxon>
        <taxon>Ephydroidea</taxon>
        <taxon>Drosophilidae</taxon>
        <taxon>Drosophila</taxon>
        <taxon>Sophophora</taxon>
    </lineage>
</organism>
<feature type="domain" description="PDZ" evidence="4">
    <location>
        <begin position="666"/>
        <end position="744"/>
    </location>
</feature>
<evidence type="ECO:0000256" key="1">
    <source>
        <dbReference type="SAM" id="MobiDB-lite"/>
    </source>
</evidence>
<feature type="compositionally biased region" description="Gly residues" evidence="1">
    <location>
        <begin position="1555"/>
        <end position="1567"/>
    </location>
</feature>
<feature type="region of interest" description="Disordered" evidence="1">
    <location>
        <begin position="2612"/>
        <end position="2707"/>
    </location>
</feature>
<feature type="compositionally biased region" description="Low complexity" evidence="1">
    <location>
        <begin position="2188"/>
        <end position="2201"/>
    </location>
</feature>
<dbReference type="GO" id="GO:0005886">
    <property type="term" value="C:plasma membrane"/>
    <property type="evidence" value="ECO:0007669"/>
    <property type="project" value="TreeGrafter"/>
</dbReference>
<sequence>MPTMTRMHRHSSSSASAVVEETRGRRREGVGGEANKENYGVHFMSSPFGNASLIALQDLSNVHVHGKSPQRRSFSEGSGPRQATPQLAALRCLPRAPGVALGAAANGNGSGAVGGPVLEDSQLSSSRMGDTTLDRMLDAIIESARKEVRCKHTTAAAAAAATTAATVALDCGEWSETSVHEMEVRTPTHLKRQRVVRRKNPHKTATTTATREGQSRSRSQSRRQSTTQAPMEHVPSTKRCLSFSSSTSSDLDDDEQLAKRSSMVSTPSSSHSSAAGTGLGSATGTTGTQAGDDSDSQRGSIDLSIVYDAKQRKLNVHVIRCRDLRRSHGTGTGIYAYVKVALAPAQQSAQSVQPAMSSGFQRTAVHRHSTRPYFDQRFSFPIHPEEEELEFGHANRQLQLAVWHRDRHLKRSEFLGSSTFPLSELLAESHSVTGSYKLQSQSQSQACLSSCRSSSSRSSRSSSSQSTTTATSRSSNQEEQEQEPEQEQQSLAEGSDMATTTATATPQKSSAATAAAAAAAAAMNLDEVISISIDSMAGTTTVGGRDECLMQPQQPMKLSKKALHQRDADENLFLRFLELDPPADGNANSTTSAAGNTGGSASGAAPGGGGAIASVICNVNANVSNANHLNGASGGGRRQSTMASGGSGGSAGSGQRQLGRTPFTMTRRLTRTEERGFGFSIVWTHPPRVEKVEAGMSADRCGILPGDYVIFVDKHNVVTMPEADVLNLIRSQGSTLTLEIFRRSGAGATMAIDTATTTATVAATSLSTSTGTEIGTGTGTATGIGSMAAGLSLALGTSNANAITQQQQQQQQMQSRQQLVLGLEREEPTNMMSLQRTGSSRPAQPQAQPQLSNNFSRPATACSGTTSSIEAAKRRLHLPQVTFSKESIVPITDNRRRFLLQLISREQNFTAALHFGVERFVQPLLERKDLISPNDHRTLFQNIDELLRIAEDILEQLCSGDQHQQQEPEPQMNFASRVYLSKTTAICAAYKKYCNGIKRADCVLVNKSRQTGSEFIAFITEPAVPRKRPDLTMFIHRPLQHFREILKLMQLLASNCHVDTEEHKNFSSVIGELQAAYREITVSSGLMEPLGEGRPLLTLQDLESRMVFTKCKPFTLAVQGRQWIFGGDLSRVEGRSIKPYWTLLFSDIIVFAKVSRDRVLFITEEPVPLANVVDSCFHMRKKTTEFRLTVDPNGRLAESPTGYCAPDLSRTPRRGARRKSLILRAPSLELKAVWQNLLQRQIFLVNAALGSTPLSSPLDSPDVLNTLVPLSDIGMTSASMASMKLPSLDSINLKQQKQQQRNSSHGHAHTGGSGAAASAGHAHGHTHTHAHGHAVEQIELLIDEKCRILNKTGTPKSSALHLANWMKGQLDKQQQQARLAAIARSQENITAEDEQLIFNSDSEQDERITYWTRQQLEKRTKELNLAKENGALLAKPNFGGKRLSGVEELSMSAASDIYSEAEGVTSQISQSHSTTSDSQITVRSSPIVLDKLAVCRHCHKNCQQSGPGGGRAGAAGINNSGSTPVLLCNSLKVQHSQSSPNRCCKLNGMAGGTGSGTGTGTGTGAGTGTSSVTSMSSSTITGELSSKVVASSSRRETGDTESDVAQLITDELSLSQSEATDESVGAIPNSSSSAGDGSKLRILDPQPPAVASVASVTSGATVSPPMAMANGHCSGGSPKPLPPPRRTRIVAQMCQEPARPRANQQVKAIVTITETARIMRSSERTAHPHSVGSGGSGSVSGSPAKYAACHCRCTPEDFTHAQLSPDKMEHQTCKLLESPKQTATTTSTSSAAAAAASVTAAQRQEDEQLSLVLIGLAQFAPAAKLCGQGERVPPSVLHQREEPNDAPTIAVVPPTPDAVLTKTSTHVWDNSGGGAEAPVGGVATTSTATTTTKQPRQAIIENIPEDSCDESPLDEEPPYRPMTNALRRFGTMSSLEKLPSDDRMDEADELDDDIEQYTSNGHDDSPHNEDVDDDDEDEDEDDAGSDKALAQNLNEMVGCSSSTPARAMVNGDVLASGAWTNRAGAFVSDKMSFFEESRAFIDKYLGRWSAEDPQEQPQQTATSETDEQMDECTSGATSGEEVWGTPTSGGDNEDNDLQLINSENTHSSPTKSSTSLNDDDDTELMMDELLMAPPMTASTIRGLLPRFYRRRLEPLFEEETESDEEKTQQDSDDIKKGEATTNGHYLEDSAGSSSDEAAPVVPDREEDPEEEHQHQKELEQELELEPHLEQGHLGYQQQRLQPNLGPRPLLTTMLLPTTAITTQMEPSPRPPPVQRVGPPPVVALSCEYLLDQRPSIPLTAASHTTRSYKMPATISGPGPGPGPEIEKENSTTTPSSRPPPPPAAAATTGRTSMTTASRAPSSTTTTTSSGSDTTSSGGRASGRPARFIPPPPPPRRLLLTQTNLSAAPPKTEPPQRKSGATADSGSSAAVGDAASASVPIATGSRTMPAAITSSSTPAPAPSQKRPSSTIIETCLLGQAPRPASAISSATASRIPKPSRASPSPTHRQSSPAIAAPPPAEVEAQAQVQAKAGANGDAQRSAHAAPAPHAGCGLSPRLEMRLALNHDILGDEDLICYEPGPDLTTILGHDLSTFHRLTGRDLLSRSATNRVQPKEAVISYSQQRNSKMDTPTVNRRPRPLSASVQSNHSSSSHGSPCTAGSARAGGDPRSQQASPGPWTGSGSAGRAGAGSGSGADNSTACSSSRGGSKLGDLEILARREKIYCMSQSRSGCQVRETSTTSTTMVATMTMGTVMTEMASKRDSSSPTQAVAAASLTRTMSTTSMDGAVATSTTTTMTEAFLETEVDKSKRLINFIKRRNSEITASSSSSTPNHSDGALGEQPQPSQTQAQAQAQSQSSLLPQAAEPAEMAQMSPRKDNDKPSLNRRLWKQITKRRRTNSVSQIVAG</sequence>
<dbReference type="Proteomes" id="UP000001819">
    <property type="component" value="Chromosome X"/>
</dbReference>
<feature type="compositionally biased region" description="Low complexity" evidence="1">
    <location>
        <begin position="2840"/>
        <end position="2863"/>
    </location>
</feature>
<feature type="compositionally biased region" description="Basic and acidic residues" evidence="1">
    <location>
        <begin position="2165"/>
        <end position="2178"/>
    </location>
</feature>
<dbReference type="InterPro" id="IPR000008">
    <property type="entry name" value="C2_dom"/>
</dbReference>
<dbReference type="Pfam" id="PF00621">
    <property type="entry name" value="RhoGEF"/>
    <property type="match status" value="1"/>
</dbReference>
<feature type="region of interest" description="Disordered" evidence="1">
    <location>
        <begin position="1720"/>
        <end position="1739"/>
    </location>
</feature>
<feature type="compositionally biased region" description="Basic and acidic residues" evidence="1">
    <location>
        <begin position="2211"/>
        <end position="2220"/>
    </location>
</feature>
<feature type="compositionally biased region" description="Basic residues" evidence="1">
    <location>
        <begin position="1322"/>
        <end position="1332"/>
    </location>
</feature>